<feature type="region of interest" description="Disordered" evidence="3">
    <location>
        <begin position="523"/>
        <end position="693"/>
    </location>
</feature>
<keyword evidence="6" id="KW-1185">Reference proteome</keyword>
<evidence type="ECO:0000259" key="4">
    <source>
        <dbReference type="PROSITE" id="PS50013"/>
    </source>
</evidence>
<keyword evidence="2" id="KW-0175">Coiled coil</keyword>
<sequence>MDQAVGKRVDSITRKIKSQPRHSTPRKRKQLRTSTPKPKEKEYPIKDIREEERRSDGKTWYLIDWEDDSTTGESYPESWEPAENVTEKAIRDWEKEKRRREREREGGGRAAGTAEESSSLFIPPEDSQPIRTAKRKRPSKPIEDSPESELETKKARRAGTAETARFQSVLQESLDSEAGPSEIKDSYEEELQSSAGKGVEARVEIPALPKDFNPGDYPLVQSSQLSQTTEDTGNYSISTSSQAVTQSQPQFKTPAKRTIFWEDDIEGVIPDSQDVGGSSPYLPSDIPTSTAPEDTEVDQTSSLQPASILESHIAEPFIAPESISYFPTSSHPEDSEPVAIPESATQGHSSNQPPKDTEQLPEDSELVTILESATQENSSDQLPEDSEPVAVPESATQENSSDQLPKHTEQLSEELQEQASGTSLSSLLNPLLSQAPQPSPGIQSVENSDSPPFGPRATSTELPETSSVPCEQEAQPEHSEFPSSVPFQTQTKLPYPQNEDSVPRPEIRESAIKSCDQSQTLSLNKDSLLPVPSHTQILEPESHEHQLSLASQRSVSGFKPTWQAAGALSATPRPNTQIHSGRRESDSQVLYTQQSPPQASPPRRSSSRASPFQYAPVNSSPLQPLPLQPSPFRNSPLRPSPLKDTSSLEKAASTIDEPRFVSAPKQIASQLSTPVRTPEENSRPPSAEISPSLFSRSILPSVEGPIGTLSSPKSLIFSDSEMEESSGPNNPIMDTKALLKQARANASAKRAAERAAARSASTMPATPPPPPPGQMLPLRETITEIAIPLPVIAPPSPAKQSSGSEPEPATKILNVLPLASNEYVLPLPLVSHTRDLYVQTLKNKKNQRLALLEDDVDESLLSEIDAMIDELEKTCEHPDLNDDDFSTQRAEPFERQARYAENISTKCMFLSDLIGHLRNSDKHVIVACRPGRMQEILASILLHHGFALNDNQNTYYDTSKAGMSIRLLPCQKVEDNDIGKGGGPIDDNVTVFRPSIAIAFDSLGYKSYIKSLPSYPRENPIPLVSLVVTHSIEHLNLCLEENMNIAERRVTLVSCLSQIGDGVGKLSSDHASPSNAAEAVASFVVGETDGQWPLLQLDEIDGIDFDVSPGASQASQTSQAELTNINPSDSTTQSYDLSQHADVAQSNNKRPLDVETATSSDSPKRQRLSPLPGEQAENPNDSHVSDTVMHTSSGEKEFATAGTAESMFKNEAQQLESSFSKRIRDLEQDIAKREVAEAELRQRNESLEARCKDLESSIREIQPKFQEALNDQGKETAEEELKAVRIQLSSSTVPEIAEFNKIADELRAENTVKERLEKRILSIQNEVEFLRNQYQTTSSAAAEKSKQLERVQEELEKAQEKADENKVRIHEIYNSSEVQQHLDRIKDMTAENEELERELEKKSEEVRALMNGRRQTRGASVPRSPRMGQGTMSPNARPMGRVMSNRSRGNSPAPGDVPVRGQFSEALFQAPPGSGRWGNHLV</sequence>
<reference evidence="5 6" key="1">
    <citation type="submission" date="2020-03" db="EMBL/GenBank/DDBJ databases">
        <title>Draft Genome Sequence of Cudoniella acicularis.</title>
        <authorList>
            <person name="Buettner E."/>
            <person name="Kellner H."/>
        </authorList>
    </citation>
    <scope>NUCLEOTIDE SEQUENCE [LARGE SCALE GENOMIC DNA]</scope>
    <source>
        <strain evidence="5 6">DSM 108380</strain>
    </source>
</reference>
<dbReference type="PROSITE" id="PS50013">
    <property type="entry name" value="CHROMO_2"/>
    <property type="match status" value="1"/>
</dbReference>
<dbReference type="EMBL" id="JAAMPI010000368">
    <property type="protein sequence ID" value="KAF4632195.1"/>
    <property type="molecule type" value="Genomic_DNA"/>
</dbReference>
<dbReference type="InterPro" id="IPR000953">
    <property type="entry name" value="Chromo/chromo_shadow_dom"/>
</dbReference>
<dbReference type="Gene3D" id="3.40.50.12360">
    <property type="match status" value="1"/>
</dbReference>
<feature type="compositionally biased region" description="Low complexity" evidence="3">
    <location>
        <begin position="593"/>
        <end position="611"/>
    </location>
</feature>
<feature type="compositionally biased region" description="Polar residues" evidence="3">
    <location>
        <begin position="394"/>
        <end position="403"/>
    </location>
</feature>
<organism evidence="5 6">
    <name type="scientific">Cudoniella acicularis</name>
    <dbReference type="NCBI Taxonomy" id="354080"/>
    <lineage>
        <taxon>Eukaryota</taxon>
        <taxon>Fungi</taxon>
        <taxon>Dikarya</taxon>
        <taxon>Ascomycota</taxon>
        <taxon>Pezizomycotina</taxon>
        <taxon>Leotiomycetes</taxon>
        <taxon>Helotiales</taxon>
        <taxon>Tricladiaceae</taxon>
        <taxon>Cudoniella</taxon>
    </lineage>
</organism>
<evidence type="ECO:0000313" key="6">
    <source>
        <dbReference type="Proteomes" id="UP000566819"/>
    </source>
</evidence>
<dbReference type="OrthoDB" id="3647690at2759"/>
<feature type="compositionally biased region" description="Basic and acidic residues" evidence="3">
    <location>
        <begin position="1"/>
        <end position="13"/>
    </location>
</feature>
<dbReference type="InterPro" id="IPR021006">
    <property type="entry name" value="Hda2/3"/>
</dbReference>
<feature type="domain" description="Chromo" evidence="4">
    <location>
        <begin position="43"/>
        <end position="106"/>
    </location>
</feature>
<dbReference type="SUPFAM" id="SSF54160">
    <property type="entry name" value="Chromo domain-like"/>
    <property type="match status" value="1"/>
</dbReference>
<evidence type="ECO:0000256" key="2">
    <source>
        <dbReference type="SAM" id="Coils"/>
    </source>
</evidence>
<feature type="region of interest" description="Disordered" evidence="3">
    <location>
        <begin position="741"/>
        <end position="771"/>
    </location>
</feature>
<evidence type="ECO:0000256" key="3">
    <source>
        <dbReference type="SAM" id="MobiDB-lite"/>
    </source>
</evidence>
<feature type="compositionally biased region" description="Polar residues" evidence="3">
    <location>
        <begin position="371"/>
        <end position="381"/>
    </location>
</feature>
<feature type="compositionally biased region" description="Basic and acidic residues" evidence="3">
    <location>
        <begin position="37"/>
        <end position="57"/>
    </location>
</feature>
<feature type="compositionally biased region" description="Basic residues" evidence="3">
    <location>
        <begin position="14"/>
        <end position="31"/>
    </location>
</feature>
<dbReference type="Pfam" id="PF11496">
    <property type="entry name" value="HDA2-3"/>
    <property type="match status" value="1"/>
</dbReference>
<proteinExistence type="predicted"/>
<evidence type="ECO:0000256" key="1">
    <source>
        <dbReference type="ARBA" id="ARBA00011353"/>
    </source>
</evidence>
<dbReference type="Gene3D" id="2.40.50.40">
    <property type="match status" value="1"/>
</dbReference>
<feature type="compositionally biased region" description="Polar residues" evidence="3">
    <location>
        <begin position="457"/>
        <end position="469"/>
    </location>
</feature>
<dbReference type="GO" id="GO:0070823">
    <property type="term" value="C:HDA1 complex"/>
    <property type="evidence" value="ECO:0007669"/>
    <property type="project" value="InterPro"/>
</dbReference>
<dbReference type="InterPro" id="IPR038609">
    <property type="entry name" value="HDA1_su2/3_sf"/>
</dbReference>
<protein>
    <recommendedName>
        <fullName evidence="4">Chromo domain-containing protein</fullName>
    </recommendedName>
</protein>
<feature type="compositionally biased region" description="Polar residues" evidence="3">
    <location>
        <begin position="1110"/>
        <end position="1137"/>
    </location>
</feature>
<feature type="region of interest" description="Disordered" evidence="3">
    <location>
        <begin position="1"/>
        <end position="506"/>
    </location>
</feature>
<evidence type="ECO:0000313" key="5">
    <source>
        <dbReference type="EMBL" id="KAF4632195.1"/>
    </source>
</evidence>
<feature type="compositionally biased region" description="Polar residues" evidence="3">
    <location>
        <begin position="286"/>
        <end position="305"/>
    </location>
</feature>
<feature type="compositionally biased region" description="Low complexity" evidence="3">
    <location>
        <begin position="423"/>
        <end position="436"/>
    </location>
</feature>
<dbReference type="GO" id="GO:0006338">
    <property type="term" value="P:chromatin remodeling"/>
    <property type="evidence" value="ECO:0007669"/>
    <property type="project" value="UniProtKB-ARBA"/>
</dbReference>
<gene>
    <name evidence="5" type="ORF">G7Y89_g5928</name>
</gene>
<name>A0A8H4RLJ6_9HELO</name>
<dbReference type="InterPro" id="IPR016197">
    <property type="entry name" value="Chromo-like_dom_sf"/>
</dbReference>
<feature type="compositionally biased region" description="Polar residues" evidence="3">
    <location>
        <begin position="481"/>
        <end position="492"/>
    </location>
</feature>
<dbReference type="Proteomes" id="UP000566819">
    <property type="component" value="Unassembled WGS sequence"/>
</dbReference>
<feature type="coiled-coil region" evidence="2">
    <location>
        <begin position="1209"/>
        <end position="1257"/>
    </location>
</feature>
<comment type="caution">
    <text evidence="5">The sequence shown here is derived from an EMBL/GenBank/DDBJ whole genome shotgun (WGS) entry which is preliminary data.</text>
</comment>
<feature type="compositionally biased region" description="Polar residues" evidence="3">
    <location>
        <begin position="220"/>
        <end position="251"/>
    </location>
</feature>
<feature type="compositionally biased region" description="Polar residues" evidence="3">
    <location>
        <begin position="343"/>
        <end position="354"/>
    </location>
</feature>
<accession>A0A8H4RLJ6</accession>
<feature type="region of interest" description="Disordered" evidence="3">
    <location>
        <begin position="1410"/>
        <end position="1462"/>
    </location>
</feature>
<feature type="region of interest" description="Disordered" evidence="3">
    <location>
        <begin position="1106"/>
        <end position="1190"/>
    </location>
</feature>
<feature type="compositionally biased region" description="Polar residues" evidence="3">
    <location>
        <begin position="441"/>
        <end position="450"/>
    </location>
</feature>
<comment type="subunit">
    <text evidence="1">Component of the NuA4 histone acetyltransferase complex.</text>
</comment>
<feature type="compositionally biased region" description="Basic and acidic residues" evidence="3">
    <location>
        <begin position="85"/>
        <end position="107"/>
    </location>
</feature>